<feature type="region of interest" description="Disordered" evidence="5">
    <location>
        <begin position="1"/>
        <end position="20"/>
    </location>
</feature>
<dbReference type="Pfam" id="PF00083">
    <property type="entry name" value="Sugar_tr"/>
    <property type="match status" value="1"/>
</dbReference>
<organism evidence="8 9">
    <name type="scientific">Roseicyclus persicicus</name>
    <dbReference type="NCBI Taxonomy" id="2650661"/>
    <lineage>
        <taxon>Bacteria</taxon>
        <taxon>Pseudomonadati</taxon>
        <taxon>Pseudomonadota</taxon>
        <taxon>Alphaproteobacteria</taxon>
        <taxon>Rhodobacterales</taxon>
        <taxon>Roseobacteraceae</taxon>
        <taxon>Roseicyclus</taxon>
    </lineage>
</organism>
<feature type="transmembrane region" description="Helical" evidence="6">
    <location>
        <begin position="157"/>
        <end position="176"/>
    </location>
</feature>
<accession>A0A7X6H1D5</accession>
<dbReference type="EMBL" id="JAAZQQ010000006">
    <property type="protein sequence ID" value="NKX46160.1"/>
    <property type="molecule type" value="Genomic_DNA"/>
</dbReference>
<protein>
    <submittedName>
        <fullName evidence="8">MFS transporter</fullName>
    </submittedName>
</protein>
<feature type="transmembrane region" description="Helical" evidence="6">
    <location>
        <begin position="300"/>
        <end position="319"/>
    </location>
</feature>
<reference evidence="8 9" key="1">
    <citation type="submission" date="2020-04" db="EMBL/GenBank/DDBJ databases">
        <authorList>
            <person name="Yoon J."/>
        </authorList>
    </citation>
    <scope>NUCLEOTIDE SEQUENCE [LARGE SCALE GENOMIC DNA]</scope>
    <source>
        <strain evidence="8 9">KMU-115</strain>
    </source>
</reference>
<name>A0A7X6H1D5_9RHOB</name>
<feature type="transmembrane region" description="Helical" evidence="6">
    <location>
        <begin position="123"/>
        <end position="145"/>
    </location>
</feature>
<evidence type="ECO:0000256" key="4">
    <source>
        <dbReference type="ARBA" id="ARBA00023136"/>
    </source>
</evidence>
<evidence type="ECO:0000259" key="7">
    <source>
        <dbReference type="PROSITE" id="PS50850"/>
    </source>
</evidence>
<feature type="transmembrane region" description="Helical" evidence="6">
    <location>
        <begin position="66"/>
        <end position="85"/>
    </location>
</feature>
<dbReference type="SUPFAM" id="SSF103473">
    <property type="entry name" value="MFS general substrate transporter"/>
    <property type="match status" value="1"/>
</dbReference>
<keyword evidence="9" id="KW-1185">Reference proteome</keyword>
<feature type="transmembrane region" description="Helical" evidence="6">
    <location>
        <begin position="325"/>
        <end position="349"/>
    </location>
</feature>
<feature type="transmembrane region" description="Helical" evidence="6">
    <location>
        <begin position="273"/>
        <end position="293"/>
    </location>
</feature>
<feature type="transmembrane region" description="Helical" evidence="6">
    <location>
        <begin position="97"/>
        <end position="117"/>
    </location>
</feature>
<evidence type="ECO:0000256" key="6">
    <source>
        <dbReference type="SAM" id="Phobius"/>
    </source>
</evidence>
<evidence type="ECO:0000256" key="3">
    <source>
        <dbReference type="ARBA" id="ARBA00022989"/>
    </source>
</evidence>
<sequence length="422" mass="43479">MTDTTPDLPGPDLPAPDLAAPAHDDARARRNVAVLVAAQALLGSQMPLIFTVGGLAGLMIAPSPALATIPISLIVFGSMTTAPWLSALMQRYGRRVGFLAGALGGAAGAAVAGWGLWSDQFLVFLFGSYLTGIYMSAQGFYRFAAADTASPAFRPKAISYVMAGGLLSALIGPQLVKLTAEATVVPFVGAYAAVVAINLVGALLFVFLDLPKPAAPAPGAATGRSRAELLRDPRIAVAIICGMVSYALMNLLMTSTPLAVVGCGFTTGNAADIVSAHVIAMFAPSFFTGHLIARFGAIRIVAVGLFLLACAGGVALTGVELTQFFASLVLLGVGWNFGFIGATALLTQAHSPEERGRVQGLNDFLVFGCVTFASLSSGLMMSFGDDVQTGWTAVNLAMLPFLVLAGAALIWLALRPKDALAT</sequence>
<keyword evidence="4 6" id="KW-0472">Membrane</keyword>
<proteinExistence type="predicted"/>
<feature type="domain" description="Major facilitator superfamily (MFS) profile" evidence="7">
    <location>
        <begin position="234"/>
        <end position="422"/>
    </location>
</feature>
<dbReference type="GO" id="GO:0016020">
    <property type="term" value="C:membrane"/>
    <property type="evidence" value="ECO:0007669"/>
    <property type="project" value="UniProtKB-SubCell"/>
</dbReference>
<comment type="subcellular location">
    <subcellularLocation>
        <location evidence="1">Membrane</location>
    </subcellularLocation>
</comment>
<dbReference type="InterPro" id="IPR005828">
    <property type="entry name" value="MFS_sugar_transport-like"/>
</dbReference>
<comment type="caution">
    <text evidence="8">The sequence shown here is derived from an EMBL/GenBank/DDBJ whole genome shotgun (WGS) entry which is preliminary data.</text>
</comment>
<dbReference type="Gene3D" id="1.20.1250.20">
    <property type="entry name" value="MFS general substrate transporter like domains"/>
    <property type="match status" value="1"/>
</dbReference>
<dbReference type="Pfam" id="PF07690">
    <property type="entry name" value="MFS_1"/>
    <property type="match status" value="1"/>
</dbReference>
<evidence type="ECO:0000256" key="5">
    <source>
        <dbReference type="SAM" id="MobiDB-lite"/>
    </source>
</evidence>
<evidence type="ECO:0000256" key="2">
    <source>
        <dbReference type="ARBA" id="ARBA00022692"/>
    </source>
</evidence>
<dbReference type="GO" id="GO:0022857">
    <property type="term" value="F:transmembrane transporter activity"/>
    <property type="evidence" value="ECO:0007669"/>
    <property type="project" value="InterPro"/>
</dbReference>
<dbReference type="InterPro" id="IPR011701">
    <property type="entry name" value="MFS"/>
</dbReference>
<keyword evidence="2 6" id="KW-0812">Transmembrane</keyword>
<dbReference type="PANTHER" id="PTHR23534:SF1">
    <property type="entry name" value="MAJOR FACILITATOR SUPERFAMILY PROTEIN"/>
    <property type="match status" value="1"/>
</dbReference>
<dbReference type="PROSITE" id="PS50850">
    <property type="entry name" value="MFS"/>
    <property type="match status" value="1"/>
</dbReference>
<dbReference type="InterPro" id="IPR036259">
    <property type="entry name" value="MFS_trans_sf"/>
</dbReference>
<feature type="transmembrane region" description="Helical" evidence="6">
    <location>
        <begin position="32"/>
        <end position="60"/>
    </location>
</feature>
<dbReference type="Proteomes" id="UP000526408">
    <property type="component" value="Unassembled WGS sequence"/>
</dbReference>
<dbReference type="InterPro" id="IPR020846">
    <property type="entry name" value="MFS_dom"/>
</dbReference>
<feature type="transmembrane region" description="Helical" evidence="6">
    <location>
        <begin position="188"/>
        <end position="208"/>
    </location>
</feature>
<evidence type="ECO:0000313" key="8">
    <source>
        <dbReference type="EMBL" id="NKX46160.1"/>
    </source>
</evidence>
<feature type="transmembrane region" description="Helical" evidence="6">
    <location>
        <begin position="235"/>
        <end position="253"/>
    </location>
</feature>
<keyword evidence="3 6" id="KW-1133">Transmembrane helix</keyword>
<dbReference type="AlphaFoldDB" id="A0A7X6H1D5"/>
<feature type="transmembrane region" description="Helical" evidence="6">
    <location>
        <begin position="361"/>
        <end position="381"/>
    </location>
</feature>
<feature type="transmembrane region" description="Helical" evidence="6">
    <location>
        <begin position="393"/>
        <end position="414"/>
    </location>
</feature>
<gene>
    <name evidence="8" type="ORF">HCU73_16320</name>
</gene>
<evidence type="ECO:0000313" key="9">
    <source>
        <dbReference type="Proteomes" id="UP000526408"/>
    </source>
</evidence>
<evidence type="ECO:0000256" key="1">
    <source>
        <dbReference type="ARBA" id="ARBA00004370"/>
    </source>
</evidence>
<dbReference type="PANTHER" id="PTHR23534">
    <property type="entry name" value="MFS PERMEASE"/>
    <property type="match status" value="1"/>
</dbReference>
<dbReference type="RefSeq" id="WP_168624544.1">
    <property type="nucleotide sequence ID" value="NZ_JAAZQQ010000006.1"/>
</dbReference>